<sequence length="249" mass="28908">MNLRNRPKPIPLLKLEALIPRLRPGFPYLAELQMEERNRIKGYEGEKKIDYHIRILDKRYTVLHDVYLRVNGKSFQIDTLIISSNAIFIVEMKDYSGKVLLDTVLRQCIHSNGRKENGINYPIAQVENQKLQLENWLVSHNLFDIPVYYFIAFSDSSTIIEVKGDPQEIAPIVAHGEQIPKMVLDKDRELPNKKIQDYKLGKAILRECREYDFDILGKYHVLPHDIMPGVQCPNCGMFGMTRTQKKLAL</sequence>
<gene>
    <name evidence="2" type="ORF">GMD78_03790</name>
</gene>
<protein>
    <submittedName>
        <fullName evidence="2">NERD domain-containing protein</fullName>
    </submittedName>
</protein>
<evidence type="ECO:0000313" key="3">
    <source>
        <dbReference type="Proteomes" id="UP000469125"/>
    </source>
</evidence>
<dbReference type="Pfam" id="PF08378">
    <property type="entry name" value="NERD"/>
    <property type="match status" value="1"/>
</dbReference>
<accession>A0A6N8FCX9</accession>
<organism evidence="2 3">
    <name type="scientific">Ornithinibacillus caprae</name>
    <dbReference type="NCBI Taxonomy" id="2678566"/>
    <lineage>
        <taxon>Bacteria</taxon>
        <taxon>Bacillati</taxon>
        <taxon>Bacillota</taxon>
        <taxon>Bacilli</taxon>
        <taxon>Bacillales</taxon>
        <taxon>Bacillaceae</taxon>
        <taxon>Ornithinibacillus</taxon>
    </lineage>
</organism>
<dbReference type="AlphaFoldDB" id="A0A6N8FCX9"/>
<name>A0A6N8FCX9_9BACI</name>
<evidence type="ECO:0000313" key="2">
    <source>
        <dbReference type="EMBL" id="MUK87522.1"/>
    </source>
</evidence>
<comment type="caution">
    <text evidence="2">The sequence shown here is derived from an EMBL/GenBank/DDBJ whole genome shotgun (WGS) entry which is preliminary data.</text>
</comment>
<dbReference type="InterPro" id="IPR011528">
    <property type="entry name" value="NERD"/>
</dbReference>
<keyword evidence="3" id="KW-1185">Reference proteome</keyword>
<feature type="domain" description="NERD" evidence="1">
    <location>
        <begin position="41"/>
        <end position="156"/>
    </location>
</feature>
<dbReference type="PROSITE" id="PS50965">
    <property type="entry name" value="NERD"/>
    <property type="match status" value="1"/>
</dbReference>
<reference evidence="2 3" key="1">
    <citation type="submission" date="2019-11" db="EMBL/GenBank/DDBJ databases">
        <authorList>
            <person name="Li X."/>
        </authorList>
    </citation>
    <scope>NUCLEOTIDE SEQUENCE [LARGE SCALE GENOMIC DNA]</scope>
    <source>
        <strain evidence="2 3">L9</strain>
    </source>
</reference>
<evidence type="ECO:0000259" key="1">
    <source>
        <dbReference type="PROSITE" id="PS50965"/>
    </source>
</evidence>
<dbReference type="EMBL" id="WOCA01000002">
    <property type="protein sequence ID" value="MUK87522.1"/>
    <property type="molecule type" value="Genomic_DNA"/>
</dbReference>
<dbReference type="Proteomes" id="UP000469125">
    <property type="component" value="Unassembled WGS sequence"/>
</dbReference>
<proteinExistence type="predicted"/>
<dbReference type="RefSeq" id="WP_155667291.1">
    <property type="nucleotide sequence ID" value="NZ_WOCA01000002.1"/>
</dbReference>